<dbReference type="RefSeq" id="WP_110306397.1">
    <property type="nucleotide sequence ID" value="NZ_QJHK01000006.1"/>
</dbReference>
<evidence type="ECO:0000313" key="1">
    <source>
        <dbReference type="EMBL" id="PXY41162.1"/>
    </source>
</evidence>
<protein>
    <submittedName>
        <fullName evidence="1">Uncharacterized protein</fullName>
    </submittedName>
</protein>
<dbReference type="Proteomes" id="UP000247903">
    <property type="component" value="Unassembled WGS sequence"/>
</dbReference>
<name>A0A2V4BRH2_9FLAO</name>
<gene>
    <name evidence="1" type="ORF">DMB65_09415</name>
</gene>
<sequence length="110" mass="13101">MEENILRILNRIINEIELKPKMFFVNPNYPELSSYLFGYLTCIDDIHSTSINNIFSEWLNNRNRKTSLFWTEYILRISANNNEKNAYEILIKEFKLFLKSSQPDGVVFQS</sequence>
<evidence type="ECO:0000313" key="2">
    <source>
        <dbReference type="Proteomes" id="UP000247903"/>
    </source>
</evidence>
<dbReference type="AlphaFoldDB" id="A0A2V4BRH2"/>
<proteinExistence type="predicted"/>
<dbReference type="OrthoDB" id="9933075at2"/>
<reference evidence="1 2" key="1">
    <citation type="submission" date="2018-05" db="EMBL/GenBank/DDBJ databases">
        <title>Flavobacterium sp. strain IMCC34759, incomplete genome.</title>
        <authorList>
            <person name="Joung Y."/>
            <person name="Cho J."/>
        </authorList>
    </citation>
    <scope>NUCLEOTIDE SEQUENCE [LARGE SCALE GENOMIC DNA]</scope>
    <source>
        <strain evidence="1 2">IMCC34759</strain>
    </source>
</reference>
<accession>A0A2V4BRH2</accession>
<comment type="caution">
    <text evidence="1">The sequence shown here is derived from an EMBL/GenBank/DDBJ whole genome shotgun (WGS) entry which is preliminary data.</text>
</comment>
<keyword evidence="2" id="KW-1185">Reference proteome</keyword>
<dbReference type="EMBL" id="QJHK01000006">
    <property type="protein sequence ID" value="PXY41162.1"/>
    <property type="molecule type" value="Genomic_DNA"/>
</dbReference>
<organism evidence="1 2">
    <name type="scientific">Flavobacterium cheongpyeongense</name>
    <dbReference type="NCBI Taxonomy" id="2212651"/>
    <lineage>
        <taxon>Bacteria</taxon>
        <taxon>Pseudomonadati</taxon>
        <taxon>Bacteroidota</taxon>
        <taxon>Flavobacteriia</taxon>
        <taxon>Flavobacteriales</taxon>
        <taxon>Flavobacteriaceae</taxon>
        <taxon>Flavobacterium</taxon>
    </lineage>
</organism>